<evidence type="ECO:0000313" key="1">
    <source>
        <dbReference type="EMBL" id="MPM97974.1"/>
    </source>
</evidence>
<dbReference type="EMBL" id="VSSQ01044173">
    <property type="protein sequence ID" value="MPM97974.1"/>
    <property type="molecule type" value="Genomic_DNA"/>
</dbReference>
<gene>
    <name evidence="1" type="ORF">SDC9_145155</name>
</gene>
<comment type="caution">
    <text evidence="1">The sequence shown here is derived from an EMBL/GenBank/DDBJ whole genome shotgun (WGS) entry which is preliminary data.</text>
</comment>
<sequence length="50" mass="4645">MFGVGGVTSNRGSTFNVTGATGCGYGAGGGGGMVNAAGGSGTNGFVLVEW</sequence>
<name>A0A645E7R2_9ZZZZ</name>
<protein>
    <submittedName>
        <fullName evidence="1">Uncharacterized protein</fullName>
    </submittedName>
</protein>
<accession>A0A645E7R2</accession>
<reference evidence="1" key="1">
    <citation type="submission" date="2019-08" db="EMBL/GenBank/DDBJ databases">
        <authorList>
            <person name="Kucharzyk K."/>
            <person name="Murdoch R.W."/>
            <person name="Higgins S."/>
            <person name="Loffler F."/>
        </authorList>
    </citation>
    <scope>NUCLEOTIDE SEQUENCE</scope>
</reference>
<proteinExistence type="predicted"/>
<dbReference type="AlphaFoldDB" id="A0A645E7R2"/>
<organism evidence="1">
    <name type="scientific">bioreactor metagenome</name>
    <dbReference type="NCBI Taxonomy" id="1076179"/>
    <lineage>
        <taxon>unclassified sequences</taxon>
        <taxon>metagenomes</taxon>
        <taxon>ecological metagenomes</taxon>
    </lineage>
</organism>